<sequence length="73" mass="7772">MPASNGVAANTVLGGARGNLIPFINYLQASPLLALRAFFGAHATQPHALTQINETALAHLFFWLGHDATSMVR</sequence>
<gene>
    <name evidence="1" type="ORF">LO50_03690</name>
</gene>
<evidence type="ECO:0000313" key="2">
    <source>
        <dbReference type="Proteomes" id="UP000032439"/>
    </source>
</evidence>
<accession>A0A0D7EB12</accession>
<comment type="caution">
    <text evidence="1">The sequence shown here is derived from an EMBL/GenBank/DDBJ whole genome shotgun (WGS) entry which is preliminary data.</text>
</comment>
<evidence type="ECO:0000313" key="1">
    <source>
        <dbReference type="EMBL" id="KIZ37908.1"/>
    </source>
</evidence>
<proteinExistence type="predicted"/>
<reference evidence="1 2" key="1">
    <citation type="submission" date="2014-11" db="EMBL/GenBank/DDBJ databases">
        <title>Genomics and ecophysiology of heterotrophic nitrogen fixing bacteria isolated from estuarine surface water.</title>
        <authorList>
            <person name="Bentzon-Tilia M."/>
            <person name="Severin I."/>
            <person name="Hansen L.H."/>
            <person name="Riemann L."/>
        </authorList>
    </citation>
    <scope>NUCLEOTIDE SEQUENCE [LARGE SCALE GENOMIC DNA]</scope>
    <source>
        <strain evidence="1 2">BAL361</strain>
    </source>
</reference>
<dbReference type="EMBL" id="JXXD01000024">
    <property type="protein sequence ID" value="KIZ37908.1"/>
    <property type="molecule type" value="Genomic_DNA"/>
</dbReference>
<dbReference type="AlphaFoldDB" id="A0A0D7EB12"/>
<dbReference type="Proteomes" id="UP000032439">
    <property type="component" value="Unassembled WGS sequence"/>
</dbReference>
<protein>
    <submittedName>
        <fullName evidence="1">Uncharacterized protein</fullName>
    </submittedName>
</protein>
<name>A0A0D7EB12_STUST</name>
<organism evidence="1 2">
    <name type="scientific">Stutzerimonas stutzeri</name>
    <name type="common">Pseudomonas stutzeri</name>
    <dbReference type="NCBI Taxonomy" id="316"/>
    <lineage>
        <taxon>Bacteria</taxon>
        <taxon>Pseudomonadati</taxon>
        <taxon>Pseudomonadota</taxon>
        <taxon>Gammaproteobacteria</taxon>
        <taxon>Pseudomonadales</taxon>
        <taxon>Pseudomonadaceae</taxon>
        <taxon>Stutzerimonas</taxon>
    </lineage>
</organism>
<dbReference type="PATRIC" id="fig|316.110.peg.2362"/>